<dbReference type="InterPro" id="IPR004843">
    <property type="entry name" value="Calcineurin-like_PHP"/>
</dbReference>
<organism evidence="2 3">
    <name type="scientific">Staphylococcus pasteuri</name>
    <dbReference type="NCBI Taxonomy" id="45972"/>
    <lineage>
        <taxon>Bacteria</taxon>
        <taxon>Bacillati</taxon>
        <taxon>Bacillota</taxon>
        <taxon>Bacilli</taxon>
        <taxon>Bacillales</taxon>
        <taxon>Staphylococcaceae</taxon>
        <taxon>Staphylococcus</taxon>
    </lineage>
</organism>
<dbReference type="InterPro" id="IPR052963">
    <property type="entry name" value="Pantetheine_PDE"/>
</dbReference>
<dbReference type="SUPFAM" id="SSF56300">
    <property type="entry name" value="Metallo-dependent phosphatases"/>
    <property type="match status" value="1"/>
</dbReference>
<keyword evidence="3" id="KW-1185">Reference proteome</keyword>
<dbReference type="NCBIfam" id="TIGR03729">
    <property type="entry name" value="acc_ester"/>
    <property type="match status" value="1"/>
</dbReference>
<dbReference type="PANTHER" id="PTHR36492">
    <property type="match status" value="1"/>
</dbReference>
<evidence type="ECO:0000313" key="2">
    <source>
        <dbReference type="EMBL" id="SFZ74789.1"/>
    </source>
</evidence>
<proteinExistence type="predicted"/>
<dbReference type="EMBL" id="FPKT01000002">
    <property type="protein sequence ID" value="SFZ74789.1"/>
    <property type="molecule type" value="Genomic_DNA"/>
</dbReference>
<accession>A0ABY1H529</accession>
<evidence type="ECO:0000259" key="1">
    <source>
        <dbReference type="Pfam" id="PF00149"/>
    </source>
</evidence>
<dbReference type="InterPro" id="IPR022302">
    <property type="entry name" value="Phosphoesterase_putative"/>
</dbReference>
<dbReference type="Gene3D" id="3.60.21.10">
    <property type="match status" value="1"/>
</dbReference>
<feature type="domain" description="Calcineurin-like phosphoesterase" evidence="1">
    <location>
        <begin position="14"/>
        <end position="241"/>
    </location>
</feature>
<sequence length="282" mass="33163">MNSNEKYMKKESKMKIGAISDLHVDRNPKLNSQYYFETLVNVIMKREIELLIIAGDISNDYRQSIQFIKDLRNKLEIPVLFVPGNHDLWSDSTNKSSKEIFEIFKQQEDCLIERPYMINENWAIVGHTGWYDYSFADTKFSKEKLQKGKHYGATWQDKVRIDCNLSDRERSLQAANQVKKDIAAIGDRQVILVTHIVTHPAFVVPTPHRIFDFFNAYIGTSDFNHIYQQNNIQYSIMGHVHFRKNLIENNIHYICPCLGYPRQWRTDDISQEINHTLVDFII</sequence>
<dbReference type="InterPro" id="IPR029052">
    <property type="entry name" value="Metallo-depent_PP-like"/>
</dbReference>
<comment type="caution">
    <text evidence="2">The sequence shown here is derived from an EMBL/GenBank/DDBJ whole genome shotgun (WGS) entry which is preliminary data.</text>
</comment>
<name>A0ABY1H529_9STAP</name>
<dbReference type="Pfam" id="PF00149">
    <property type="entry name" value="Metallophos"/>
    <property type="match status" value="1"/>
</dbReference>
<dbReference type="Proteomes" id="UP000182665">
    <property type="component" value="Unassembled WGS sequence"/>
</dbReference>
<dbReference type="PANTHER" id="PTHR36492:SF2">
    <property type="entry name" value="[ACYL-CARRIER-PROTEIN] PHOSPHODIESTERASE PPTH"/>
    <property type="match status" value="1"/>
</dbReference>
<reference evidence="2 3" key="1">
    <citation type="submission" date="2016-11" db="EMBL/GenBank/DDBJ databases">
        <authorList>
            <person name="Varghese N."/>
            <person name="Submissions S."/>
        </authorList>
    </citation>
    <scope>NUCLEOTIDE SEQUENCE [LARGE SCALE GENOMIC DNA]</scope>
    <source>
        <strain evidence="2 3">NFIX07</strain>
    </source>
</reference>
<gene>
    <name evidence="2" type="ORF">SAMN03097721_00947</name>
</gene>
<evidence type="ECO:0000313" key="3">
    <source>
        <dbReference type="Proteomes" id="UP000182665"/>
    </source>
</evidence>
<protein>
    <submittedName>
        <fullName evidence="2">Phosphoesterase</fullName>
    </submittedName>
</protein>